<dbReference type="InterPro" id="IPR004511">
    <property type="entry name" value="PAPS/APS_Rdtase"/>
</dbReference>
<dbReference type="GO" id="GO:0046872">
    <property type="term" value="F:metal ion binding"/>
    <property type="evidence" value="ECO:0007669"/>
    <property type="project" value="UniProtKB-KW"/>
</dbReference>
<dbReference type="RefSeq" id="WP_312742195.1">
    <property type="nucleotide sequence ID" value="NZ_CP116968.1"/>
</dbReference>
<dbReference type="NCBIfam" id="NF002537">
    <property type="entry name" value="PRK02090.1"/>
    <property type="match status" value="1"/>
</dbReference>
<dbReference type="CDD" id="cd23945">
    <property type="entry name" value="PAPS_reductase"/>
    <property type="match status" value="1"/>
</dbReference>
<dbReference type="GO" id="GO:0004604">
    <property type="term" value="F:phosphoadenylyl-sulfate reductase (thioredoxin) activity"/>
    <property type="evidence" value="ECO:0007669"/>
    <property type="project" value="UniProtKB-UniRule"/>
</dbReference>
<evidence type="ECO:0000256" key="4">
    <source>
        <dbReference type="HAMAP-Rule" id="MF_00063"/>
    </source>
</evidence>
<comment type="subcellular location">
    <subcellularLocation>
        <location evidence="4">Cytoplasm</location>
    </subcellularLocation>
</comment>
<dbReference type="SUPFAM" id="SSF52402">
    <property type="entry name" value="Adenine nucleotide alpha hydrolases-like"/>
    <property type="match status" value="1"/>
</dbReference>
<comment type="pathway">
    <text evidence="3 4">Sulfur metabolism; hydrogen sulfide biosynthesis; sulfite from sulfate.</text>
</comment>
<evidence type="ECO:0000256" key="3">
    <source>
        <dbReference type="ARBA" id="ARBA00024327"/>
    </source>
</evidence>
<proteinExistence type="inferred from homology"/>
<reference evidence="7 8" key="1">
    <citation type="submission" date="2023-01" db="EMBL/GenBank/DDBJ databases">
        <title>Cultivation and genomic characterization of new, ubiquitous marine nitrite-oxidizing bacteria from the Nitrospirales.</title>
        <authorList>
            <person name="Mueller A.J."/>
            <person name="Daebeler A."/>
            <person name="Herbold C.W."/>
            <person name="Kirkegaard R.H."/>
            <person name="Daims H."/>
        </authorList>
    </citation>
    <scope>NUCLEOTIDE SEQUENCE [LARGE SCALE GENOMIC DNA]</scope>
    <source>
        <strain evidence="7 8">DK</strain>
    </source>
</reference>
<dbReference type="EMBL" id="CP116968">
    <property type="protein sequence ID" value="WNM60858.1"/>
    <property type="molecule type" value="Genomic_DNA"/>
</dbReference>
<dbReference type="Pfam" id="PF01507">
    <property type="entry name" value="PAPS_reduct"/>
    <property type="match status" value="1"/>
</dbReference>
<keyword evidence="4" id="KW-0411">Iron-sulfur</keyword>
<evidence type="ECO:0000313" key="8">
    <source>
        <dbReference type="Proteomes" id="UP001302494"/>
    </source>
</evidence>
<feature type="binding site" evidence="4">
    <location>
        <position position="125"/>
    </location>
    <ligand>
        <name>[4Fe-4S] cluster</name>
        <dbReference type="ChEBI" id="CHEBI:49883"/>
    </ligand>
</feature>
<keyword evidence="4" id="KW-0408">Iron</keyword>
<dbReference type="PANTHER" id="PTHR46509">
    <property type="entry name" value="PHOSPHOADENOSINE PHOSPHOSULFATE REDUCTASE"/>
    <property type="match status" value="1"/>
</dbReference>
<dbReference type="InterPro" id="IPR014729">
    <property type="entry name" value="Rossmann-like_a/b/a_fold"/>
</dbReference>
<dbReference type="GO" id="GO:0070814">
    <property type="term" value="P:hydrogen sulfide biosynthetic process"/>
    <property type="evidence" value="ECO:0007669"/>
    <property type="project" value="UniProtKB-UniRule"/>
</dbReference>
<comment type="function">
    <text evidence="4">Catalyzes the formation of sulfite from adenosine 5'-phosphosulfate (APS) using thioredoxin as an electron donor.</text>
</comment>
<dbReference type="EC" id="1.8.4.10" evidence="4"/>
<evidence type="ECO:0000259" key="6">
    <source>
        <dbReference type="Pfam" id="PF01507"/>
    </source>
</evidence>
<dbReference type="GO" id="GO:0043866">
    <property type="term" value="F:adenylyl-sulfate reductase (thioredoxin) activity"/>
    <property type="evidence" value="ECO:0007669"/>
    <property type="project" value="UniProtKB-EC"/>
</dbReference>
<keyword evidence="4" id="KW-0479">Metal-binding</keyword>
<comment type="similarity">
    <text evidence="1 4">Belongs to the PAPS reductase family. CysH subfamily.</text>
</comment>
<comment type="catalytic activity">
    <reaction evidence="4">
        <text>[thioredoxin]-disulfide + sulfite + AMP + 2 H(+) = adenosine 5'-phosphosulfate + [thioredoxin]-dithiol</text>
        <dbReference type="Rhea" id="RHEA:21976"/>
        <dbReference type="Rhea" id="RHEA-COMP:10698"/>
        <dbReference type="Rhea" id="RHEA-COMP:10700"/>
        <dbReference type="ChEBI" id="CHEBI:15378"/>
        <dbReference type="ChEBI" id="CHEBI:17359"/>
        <dbReference type="ChEBI" id="CHEBI:29950"/>
        <dbReference type="ChEBI" id="CHEBI:50058"/>
        <dbReference type="ChEBI" id="CHEBI:58243"/>
        <dbReference type="ChEBI" id="CHEBI:456215"/>
        <dbReference type="EC" id="1.8.4.10"/>
    </reaction>
</comment>
<evidence type="ECO:0000313" key="7">
    <source>
        <dbReference type="EMBL" id="WNM60858.1"/>
    </source>
</evidence>
<dbReference type="InterPro" id="IPR002500">
    <property type="entry name" value="PAPS_reduct_dom"/>
</dbReference>
<keyword evidence="8" id="KW-1185">Reference proteome</keyword>
<dbReference type="PANTHER" id="PTHR46509:SF1">
    <property type="entry name" value="PHOSPHOADENOSINE PHOSPHOSULFATE REDUCTASE"/>
    <property type="match status" value="1"/>
</dbReference>
<keyword evidence="4" id="KW-0963">Cytoplasm</keyword>
<organism evidence="7 8">
    <name type="scientific">Candidatus Nitrospira neomarina</name>
    <dbReference type="NCBI Taxonomy" id="3020899"/>
    <lineage>
        <taxon>Bacteria</taxon>
        <taxon>Pseudomonadati</taxon>
        <taxon>Nitrospirota</taxon>
        <taxon>Nitrospiria</taxon>
        <taxon>Nitrospirales</taxon>
        <taxon>Nitrospiraceae</taxon>
        <taxon>Nitrospira</taxon>
    </lineage>
</organism>
<dbReference type="GO" id="GO:0051539">
    <property type="term" value="F:4 iron, 4 sulfur cluster binding"/>
    <property type="evidence" value="ECO:0007669"/>
    <property type="project" value="UniProtKB-UniRule"/>
</dbReference>
<evidence type="ECO:0000256" key="5">
    <source>
        <dbReference type="SAM" id="MobiDB-lite"/>
    </source>
</evidence>
<feature type="domain" description="Phosphoadenosine phosphosulphate reductase" evidence="6">
    <location>
        <begin position="41"/>
        <end position="214"/>
    </location>
</feature>
<feature type="binding site" evidence="4">
    <location>
        <position position="208"/>
    </location>
    <ligand>
        <name>[4Fe-4S] cluster</name>
        <dbReference type="ChEBI" id="CHEBI:49883"/>
    </ligand>
</feature>
<sequence length="238" mass="27001">MALFLSTKPTPEELIAVNRSMEGQTPRKIVETAIAEYGGTIILACSFGAEDVVLADMMFRSNPGSTLFYLDTDFLFPETHAVRDRMIQHYQIKDDQIIQVKSTLSPSEQATKFGEALWLRDPNQCCTLRKVEPLTCILSKYAAWMTGIRRDQSPTRANAAIVEWDTKFGLVKFNPLAAWSWEQVWEYIRTNAVPYNALHDQHYPSIGCTHCTAPVRPGEDPRSGRWKSSEKTECGLHR</sequence>
<feature type="binding site" evidence="4">
    <location>
        <position position="126"/>
    </location>
    <ligand>
        <name>[4Fe-4S] cluster</name>
        <dbReference type="ChEBI" id="CHEBI:49883"/>
    </ligand>
</feature>
<feature type="region of interest" description="Disordered" evidence="5">
    <location>
        <begin position="216"/>
        <end position="238"/>
    </location>
</feature>
<name>A0AA96GKS7_9BACT</name>
<dbReference type="PIRSF" id="PIRSF000857">
    <property type="entry name" value="PAPS_reductase"/>
    <property type="match status" value="1"/>
</dbReference>
<dbReference type="GO" id="GO:0019379">
    <property type="term" value="P:sulfate assimilation, phosphoadenylyl sulfate reduction by phosphoadenylyl-sulfate reductase (thioredoxin)"/>
    <property type="evidence" value="ECO:0007669"/>
    <property type="project" value="UniProtKB-UniRule"/>
</dbReference>
<keyword evidence="2 4" id="KW-0560">Oxidoreductase</keyword>
<dbReference type="Gene3D" id="3.40.50.620">
    <property type="entry name" value="HUPs"/>
    <property type="match status" value="1"/>
</dbReference>
<evidence type="ECO:0000256" key="1">
    <source>
        <dbReference type="ARBA" id="ARBA00009732"/>
    </source>
</evidence>
<protein>
    <recommendedName>
        <fullName evidence="4">Adenosine 5'-phosphosulfate reductase</fullName>
        <shortName evidence="4">APS reductase</shortName>
        <ecNumber evidence="4">1.8.4.10</ecNumber>
    </recommendedName>
    <alternativeName>
        <fullName evidence="4">5'-adenylylsulfate reductase</fullName>
    </alternativeName>
    <alternativeName>
        <fullName evidence="4">Thioredoxin-dependent 5'-adenylylsulfate reductase</fullName>
    </alternativeName>
</protein>
<dbReference type="KEGG" id="nneo:PQG83_13950"/>
<dbReference type="NCBIfam" id="TIGR00434">
    <property type="entry name" value="cysH"/>
    <property type="match status" value="1"/>
</dbReference>
<dbReference type="Proteomes" id="UP001302494">
    <property type="component" value="Chromosome"/>
</dbReference>
<feature type="binding site" evidence="4">
    <location>
        <position position="211"/>
    </location>
    <ligand>
        <name>[4Fe-4S] cluster</name>
        <dbReference type="ChEBI" id="CHEBI:49883"/>
    </ligand>
</feature>
<comment type="cofactor">
    <cofactor evidence="4">
        <name>[4Fe-4S] cluster</name>
        <dbReference type="ChEBI" id="CHEBI:49883"/>
    </cofactor>
    <text evidence="4">Binds 1 [4Fe-4S] cluster per subunit.</text>
</comment>
<feature type="compositionally biased region" description="Basic and acidic residues" evidence="5">
    <location>
        <begin position="217"/>
        <end position="238"/>
    </location>
</feature>
<dbReference type="GO" id="GO:0005737">
    <property type="term" value="C:cytoplasm"/>
    <property type="evidence" value="ECO:0007669"/>
    <property type="project" value="UniProtKB-SubCell"/>
</dbReference>
<gene>
    <name evidence="4" type="primary">cysH</name>
    <name evidence="7" type="ORF">PQG83_13950</name>
</gene>
<feature type="active site" description="Nucleophile; cysteine thiosulfonate intermediate" evidence="4">
    <location>
        <position position="234"/>
    </location>
</feature>
<dbReference type="AlphaFoldDB" id="A0AA96GKS7"/>
<evidence type="ECO:0000256" key="2">
    <source>
        <dbReference type="ARBA" id="ARBA00023002"/>
    </source>
</evidence>
<dbReference type="HAMAP" id="MF_00063">
    <property type="entry name" value="CysH"/>
    <property type="match status" value="1"/>
</dbReference>
<accession>A0AA96GKS7</accession>